<dbReference type="HOGENOM" id="CLU_120004_1_0_6"/>
<gene>
    <name evidence="3" type="ordered locus">MS2245</name>
</gene>
<organism evidence="3 4">
    <name type="scientific">Mannheimia succiniciproducens (strain KCTC 0769BP / MBEL55E)</name>
    <dbReference type="NCBI Taxonomy" id="221988"/>
    <lineage>
        <taxon>Bacteria</taxon>
        <taxon>Pseudomonadati</taxon>
        <taxon>Pseudomonadota</taxon>
        <taxon>Gammaproteobacteria</taxon>
        <taxon>Pasteurellales</taxon>
        <taxon>Pasteurellaceae</taxon>
        <taxon>Basfia</taxon>
    </lineage>
</organism>
<keyword evidence="1" id="KW-0472">Membrane</keyword>
<feature type="domain" description="Chlorhexidine efflux transporter" evidence="2">
    <location>
        <begin position="2"/>
        <end position="63"/>
    </location>
</feature>
<evidence type="ECO:0000259" key="2">
    <source>
        <dbReference type="Pfam" id="PF05232"/>
    </source>
</evidence>
<feature type="transmembrane region" description="Helical" evidence="1">
    <location>
        <begin position="80"/>
        <end position="99"/>
    </location>
</feature>
<feature type="transmembrane region" description="Helical" evidence="1">
    <location>
        <begin position="40"/>
        <end position="59"/>
    </location>
</feature>
<evidence type="ECO:0000313" key="4">
    <source>
        <dbReference type="Proteomes" id="UP000000607"/>
    </source>
</evidence>
<proteinExistence type="predicted"/>
<keyword evidence="1" id="KW-1133">Transmembrane helix</keyword>
<evidence type="ECO:0000256" key="1">
    <source>
        <dbReference type="SAM" id="Phobius"/>
    </source>
</evidence>
<dbReference type="EMBL" id="AE016827">
    <property type="protein sequence ID" value="AAU38852.1"/>
    <property type="molecule type" value="Genomic_DNA"/>
</dbReference>
<reference evidence="3 4" key="1">
    <citation type="journal article" date="2004" name="Nat. Biotechnol.">
        <title>The genome sequence of the capnophilic rumen bacterium Mannheimia succiniciproducens.</title>
        <authorList>
            <person name="Hong S.H."/>
            <person name="Kim J.S."/>
            <person name="Lee S.Y."/>
            <person name="In Y.H."/>
            <person name="Choi S.S."/>
            <person name="Rih J.-K."/>
            <person name="Kim C.H."/>
            <person name="Jeong H."/>
            <person name="Hur C.G."/>
            <person name="Kim J.J."/>
        </authorList>
    </citation>
    <scope>NUCLEOTIDE SEQUENCE [LARGE SCALE GENOMIC DNA]</scope>
    <source>
        <strain evidence="4">KCTC 0769BP / MBEL55E</strain>
    </source>
</reference>
<feature type="transmembrane region" description="Helical" evidence="1">
    <location>
        <begin position="105"/>
        <end position="127"/>
    </location>
</feature>
<dbReference type="AlphaFoldDB" id="Q65QA8"/>
<dbReference type="Pfam" id="PF05232">
    <property type="entry name" value="BTP"/>
    <property type="match status" value="2"/>
</dbReference>
<dbReference type="eggNOG" id="COG4125">
    <property type="taxonomic scope" value="Bacteria"/>
</dbReference>
<keyword evidence="1" id="KW-0812">Transmembrane</keyword>
<dbReference type="InterPro" id="IPR058208">
    <property type="entry name" value="PACE"/>
</dbReference>
<protein>
    <recommendedName>
        <fullName evidence="2">Chlorhexidine efflux transporter domain-containing protein</fullName>
    </recommendedName>
</protein>
<name>Q65QA8_MANSM</name>
<dbReference type="Proteomes" id="UP000000607">
    <property type="component" value="Chromosome"/>
</dbReference>
<keyword evidence="4" id="KW-1185">Reference proteome</keyword>
<sequence length="138" mass="16154">MMTVKERLFHAVLFEAGAIILSVLFIWLTTGKSGMVESASMILISFIAMVWNMIFNWIFDKFFTFPKQYRTAKLRLFHTVAFETGLLIFTIPVIAYFLAVDWFTAFLMDVGISITIMLYGYFFNWGYDHMRATLINKR</sequence>
<feature type="domain" description="Chlorhexidine efflux transporter" evidence="2">
    <location>
        <begin position="70"/>
        <end position="132"/>
    </location>
</feature>
<dbReference type="RefSeq" id="WP_011201396.1">
    <property type="nucleotide sequence ID" value="NC_006300.1"/>
</dbReference>
<dbReference type="KEGG" id="msu:MS2245"/>
<dbReference type="NCBIfam" id="NF033664">
    <property type="entry name" value="PACE_transport"/>
    <property type="match status" value="1"/>
</dbReference>
<dbReference type="InterPro" id="IPR007896">
    <property type="entry name" value="BTP_bacteria"/>
</dbReference>
<accession>Q65QA8</accession>
<evidence type="ECO:0000313" key="3">
    <source>
        <dbReference type="EMBL" id="AAU38852.1"/>
    </source>
</evidence>
<feature type="transmembrane region" description="Helical" evidence="1">
    <location>
        <begin position="7"/>
        <end position="28"/>
    </location>
</feature>